<dbReference type="InterPro" id="IPR013783">
    <property type="entry name" value="Ig-like_fold"/>
</dbReference>
<dbReference type="InterPro" id="IPR041447">
    <property type="entry name" value="Mannosidase_ig"/>
</dbReference>
<comment type="subcellular location">
    <subcellularLocation>
        <location evidence="2">Secreted</location>
    </subcellularLocation>
</comment>
<dbReference type="Pfam" id="PF17753">
    <property type="entry name" value="Ig_mannosidase"/>
    <property type="match status" value="1"/>
</dbReference>
<comment type="caution">
    <text evidence="19">The sequence shown here is derived from an EMBL/GenBank/DDBJ whole genome shotgun (WGS) entry which is preliminary data.</text>
</comment>
<dbReference type="Gene3D" id="2.60.120.260">
    <property type="entry name" value="Galactose-binding domain-like"/>
    <property type="match status" value="1"/>
</dbReference>
<dbReference type="SUPFAM" id="SSF49785">
    <property type="entry name" value="Galactose-binding domain-like"/>
    <property type="match status" value="1"/>
</dbReference>
<evidence type="ECO:0000259" key="17">
    <source>
        <dbReference type="Pfam" id="PF17786"/>
    </source>
</evidence>
<dbReference type="EC" id="3.2.1.25" evidence="5"/>
<dbReference type="InterPro" id="IPR050887">
    <property type="entry name" value="Beta-mannosidase_GH2"/>
</dbReference>
<evidence type="ECO:0000313" key="20">
    <source>
        <dbReference type="Proteomes" id="UP000246991"/>
    </source>
</evidence>
<evidence type="ECO:0000256" key="7">
    <source>
        <dbReference type="ARBA" id="ARBA00022801"/>
    </source>
</evidence>
<keyword evidence="6" id="KW-0964">Secreted</keyword>
<evidence type="ECO:0000256" key="6">
    <source>
        <dbReference type="ARBA" id="ARBA00022525"/>
    </source>
</evidence>
<sequence length="875" mass="99290">MSKKTTPIHENWVFRQASSTLSELTQFRPVSQFPTNVHLDLLRHGLIPDPFFAKQEVDVQWVGEKGWIYRTSFATPGVHEVRGEENDVLVFEGLDTYATVRVNGKEVLRCDNMFVTHRVDVTEVLKKGGGDEEDGEGENELEVEFDSAFLVGKKVVEAWPEHHWGCWNGDVGRLAVRKAQYHYGWDWGPTLLTCGPWRPIYLESYNSRIAELYFTIHVPSSLRDVVITVTAEIEGPCSEVVFTLTPASGVKISPSTASVSRFKSGNGAIAEAKFEIADPELWFPHGYGAQPLYKLSAVLGDHIDKLSKTLGIRRSQLIQRRFDDPEQKGETFLFEINNVPIFCGGSNWIPADNFIPRITDEKYQEWLELLVAGNQVMVRIWGGGIYEEPIFYEICDKLGILVWQDFAFACGNYPGMIPEFRENVQKEAIDTVKKLRHHPSIVIWAGNNEDYAYIQGQPNQLGYQHEDKNPDNWLKTGFPARYIYEKILPEVVAEYGGGVPYHPGSPFTPGKGDSADETAGDIHQWNGEPPFWHGNQDRYQNFDTLAGRFVSEFGMEAFPDIKTIDAYLPEGSEDRYPQSSTIDHHNKAAGHERRIALYLVENFRYTFSPIEQYIYATQLMQSECLSTAYRLWRRQWKGPGKEYVAGALVWQINDCWPVTSWAIVDYYLRPKYAYFAIKRELEKYTIGMKRVQVKTPKDKYTNAYIDVDERVQVWVGNLKTEGIKGASVVIKAFDVCGEMIAEETLKGYAALERNRSVEIADIRIPGWDGRPDSHRDIVLAAYLIGKDGSTLARRISFFEPLKYLNLHPPKSLKASVEDGCVHLSADVPIKGVVVESSKEGIVFEDNCIDLVPGETVRIRVKGVAKGDDVMLRYLS</sequence>
<evidence type="ECO:0000256" key="5">
    <source>
        <dbReference type="ARBA" id="ARBA00012754"/>
    </source>
</evidence>
<keyword evidence="8" id="KW-0325">Glycoprotein</keyword>
<evidence type="ECO:0000256" key="2">
    <source>
        <dbReference type="ARBA" id="ARBA00004613"/>
    </source>
</evidence>
<dbReference type="GO" id="GO:0000272">
    <property type="term" value="P:polysaccharide catabolic process"/>
    <property type="evidence" value="ECO:0007669"/>
    <property type="project" value="UniProtKB-KW"/>
</dbReference>
<evidence type="ECO:0000256" key="3">
    <source>
        <dbReference type="ARBA" id="ARBA00004740"/>
    </source>
</evidence>
<dbReference type="Gene3D" id="2.60.40.10">
    <property type="entry name" value="Immunoglobulins"/>
    <property type="match status" value="2"/>
</dbReference>
<name>A0A317SPW0_9PEZI</name>
<dbReference type="InterPro" id="IPR041625">
    <property type="entry name" value="Beta-mannosidase_Ig"/>
</dbReference>
<evidence type="ECO:0000256" key="10">
    <source>
        <dbReference type="ARBA" id="ARBA00023295"/>
    </source>
</evidence>
<dbReference type="STRING" id="42249.A0A317SPW0"/>
<evidence type="ECO:0000256" key="11">
    <source>
        <dbReference type="ARBA" id="ARBA00023326"/>
    </source>
</evidence>
<dbReference type="InterPro" id="IPR054593">
    <property type="entry name" value="Beta-mannosidase-like_N2"/>
</dbReference>
<comment type="pathway">
    <text evidence="3">Glycan metabolism; N-glycan degradation.</text>
</comment>
<dbReference type="SUPFAM" id="SSF49303">
    <property type="entry name" value="beta-Galactosidase/glucuronidase domain"/>
    <property type="match status" value="2"/>
</dbReference>
<dbReference type="SUPFAM" id="SSF51445">
    <property type="entry name" value="(Trans)glycosidases"/>
    <property type="match status" value="1"/>
</dbReference>
<organism evidence="19 20">
    <name type="scientific">Tuber magnatum</name>
    <name type="common">white Piedmont truffle</name>
    <dbReference type="NCBI Taxonomy" id="42249"/>
    <lineage>
        <taxon>Eukaryota</taxon>
        <taxon>Fungi</taxon>
        <taxon>Dikarya</taxon>
        <taxon>Ascomycota</taxon>
        <taxon>Pezizomycotina</taxon>
        <taxon>Pezizomycetes</taxon>
        <taxon>Pezizales</taxon>
        <taxon>Tuberaceae</taxon>
        <taxon>Tuber</taxon>
    </lineage>
</organism>
<dbReference type="InterPro" id="IPR017853">
    <property type="entry name" value="GH"/>
</dbReference>
<dbReference type="OrthoDB" id="2866996at2759"/>
<keyword evidence="10" id="KW-0326">Glycosidase</keyword>
<dbReference type="Proteomes" id="UP000246991">
    <property type="component" value="Unassembled WGS sequence"/>
</dbReference>
<evidence type="ECO:0000256" key="1">
    <source>
        <dbReference type="ARBA" id="ARBA00000829"/>
    </source>
</evidence>
<evidence type="ECO:0000256" key="12">
    <source>
        <dbReference type="ARBA" id="ARBA00038429"/>
    </source>
</evidence>
<dbReference type="AlphaFoldDB" id="A0A317SPW0"/>
<evidence type="ECO:0000259" key="18">
    <source>
        <dbReference type="Pfam" id="PF22666"/>
    </source>
</evidence>
<dbReference type="Gene3D" id="3.20.20.80">
    <property type="entry name" value="Glycosidases"/>
    <property type="match status" value="1"/>
</dbReference>
<feature type="domain" description="Beta-mannosidase-like galactose-binding" evidence="18">
    <location>
        <begin position="12"/>
        <end position="198"/>
    </location>
</feature>
<comment type="similarity">
    <text evidence="12">Belongs to the glycosyl hydrolase 2 family. Beta-mannosidase B subfamily.</text>
</comment>
<evidence type="ECO:0000256" key="8">
    <source>
        <dbReference type="ARBA" id="ARBA00023180"/>
    </source>
</evidence>
<evidence type="ECO:0000259" key="16">
    <source>
        <dbReference type="Pfam" id="PF17753"/>
    </source>
</evidence>
<evidence type="ECO:0000259" key="15">
    <source>
        <dbReference type="Pfam" id="PF00703"/>
    </source>
</evidence>
<accession>A0A317SPW0</accession>
<dbReference type="GO" id="GO:0004567">
    <property type="term" value="F:beta-mannosidase activity"/>
    <property type="evidence" value="ECO:0007669"/>
    <property type="project" value="UniProtKB-EC"/>
</dbReference>
<comment type="subunit">
    <text evidence="4">Homodimer.</text>
</comment>
<dbReference type="FunFam" id="2.60.120.260:FF:000118">
    <property type="entry name" value="Beta-mannosidase B"/>
    <property type="match status" value="1"/>
</dbReference>
<reference evidence="19 20" key="1">
    <citation type="submission" date="2018-03" db="EMBL/GenBank/DDBJ databases">
        <title>Genomes of Pezizomycetes fungi and the evolution of truffles.</title>
        <authorList>
            <person name="Murat C."/>
            <person name="Payen T."/>
            <person name="Noel B."/>
            <person name="Kuo A."/>
            <person name="Martin F.M."/>
        </authorList>
    </citation>
    <scope>NUCLEOTIDE SEQUENCE [LARGE SCALE GENOMIC DNA]</scope>
    <source>
        <strain evidence="19">091103-1</strain>
    </source>
</reference>
<feature type="domain" description="Glycoside hydrolase family 2 immunoglobulin-like beta-sandwich" evidence="15">
    <location>
        <begin position="208"/>
        <end position="313"/>
    </location>
</feature>
<feature type="domain" description="Beta-mannosidase Ig-fold" evidence="16">
    <location>
        <begin position="817"/>
        <end position="862"/>
    </location>
</feature>
<keyword evidence="11" id="KW-0624">Polysaccharide degradation</keyword>
<keyword evidence="9" id="KW-0119">Carbohydrate metabolism</keyword>
<comment type="catalytic activity">
    <reaction evidence="1">
        <text>Hydrolysis of terminal, non-reducing beta-D-mannose residues in beta-D-mannosides.</text>
        <dbReference type="EC" id="3.2.1.25"/>
    </reaction>
</comment>
<protein>
    <recommendedName>
        <fullName evidence="13">Beta-mannosidase B</fullName>
        <ecNumber evidence="5">3.2.1.25</ecNumber>
    </recommendedName>
    <alternativeName>
        <fullName evidence="14">Mannanase B</fullName>
    </alternativeName>
</protein>
<evidence type="ECO:0000256" key="14">
    <source>
        <dbReference type="ARBA" id="ARBA00041614"/>
    </source>
</evidence>
<dbReference type="FunFam" id="3.20.20.80:FF:000050">
    <property type="entry name" value="Beta-mannosidase B"/>
    <property type="match status" value="1"/>
</dbReference>
<keyword evidence="20" id="KW-1185">Reference proteome</keyword>
<dbReference type="GO" id="GO:0006516">
    <property type="term" value="P:glycoprotein catabolic process"/>
    <property type="evidence" value="ECO:0007669"/>
    <property type="project" value="TreeGrafter"/>
</dbReference>
<evidence type="ECO:0000256" key="9">
    <source>
        <dbReference type="ARBA" id="ARBA00023277"/>
    </source>
</evidence>
<dbReference type="Pfam" id="PF22666">
    <property type="entry name" value="Glyco_hydro_2_N2"/>
    <property type="match status" value="1"/>
</dbReference>
<keyword evidence="7 19" id="KW-0378">Hydrolase</keyword>
<feature type="domain" description="Mannosidase Ig/CBM-like" evidence="17">
    <location>
        <begin position="710"/>
        <end position="803"/>
    </location>
</feature>
<dbReference type="InterPro" id="IPR008979">
    <property type="entry name" value="Galactose-bd-like_sf"/>
</dbReference>
<gene>
    <name evidence="19" type="ORF">C7212DRAFT_278812</name>
</gene>
<dbReference type="Pfam" id="PF17786">
    <property type="entry name" value="Mannosidase_ig"/>
    <property type="match status" value="1"/>
</dbReference>
<evidence type="ECO:0000256" key="13">
    <source>
        <dbReference type="ARBA" id="ARBA00041069"/>
    </source>
</evidence>
<evidence type="ECO:0000256" key="4">
    <source>
        <dbReference type="ARBA" id="ARBA00011738"/>
    </source>
</evidence>
<dbReference type="PANTHER" id="PTHR43730:SF1">
    <property type="entry name" value="BETA-MANNOSIDASE"/>
    <property type="match status" value="1"/>
</dbReference>
<dbReference type="InterPro" id="IPR006102">
    <property type="entry name" value="Ig-like_GH2"/>
</dbReference>
<dbReference type="PANTHER" id="PTHR43730">
    <property type="entry name" value="BETA-MANNOSIDASE"/>
    <property type="match status" value="1"/>
</dbReference>
<dbReference type="GO" id="GO:0005576">
    <property type="term" value="C:extracellular region"/>
    <property type="evidence" value="ECO:0007669"/>
    <property type="project" value="UniProtKB-SubCell"/>
</dbReference>
<dbReference type="UniPathway" id="UPA00280"/>
<dbReference type="InterPro" id="IPR036156">
    <property type="entry name" value="Beta-gal/glucu_dom_sf"/>
</dbReference>
<dbReference type="EMBL" id="PYWC01000033">
    <property type="protein sequence ID" value="PWW76465.1"/>
    <property type="molecule type" value="Genomic_DNA"/>
</dbReference>
<evidence type="ECO:0000313" key="19">
    <source>
        <dbReference type="EMBL" id="PWW76465.1"/>
    </source>
</evidence>
<proteinExistence type="inferred from homology"/>
<dbReference type="Pfam" id="PF00703">
    <property type="entry name" value="Glyco_hydro_2"/>
    <property type="match status" value="1"/>
</dbReference>